<feature type="region of interest" description="Disordered" evidence="1">
    <location>
        <begin position="41"/>
        <end position="109"/>
    </location>
</feature>
<sequence length="163" mass="18457">MFEAVQLLKTSKVTNNILYALFQNMLTVGESQPCRLKKRLNHQQLNKPNKAAPIPPTLESKPCQTSKIANKSEKKPFERPQDGHLPKSFQETDHNNIEPPAKWVSGPLTAPPLRPSRGRLFRLRPPPQRRSWHAAAGPAFAEILSLVSFQLRELNGLWKLQAI</sequence>
<protein>
    <submittedName>
        <fullName evidence="2">Uncharacterized protein</fullName>
    </submittedName>
</protein>
<dbReference type="AlphaFoldDB" id="A0A834IUJ1"/>
<keyword evidence="3" id="KW-1185">Reference proteome</keyword>
<comment type="caution">
    <text evidence="2">The sequence shown here is derived from an EMBL/GenBank/DDBJ whole genome shotgun (WGS) entry which is preliminary data.</text>
</comment>
<evidence type="ECO:0000313" key="3">
    <source>
        <dbReference type="Proteomes" id="UP000625711"/>
    </source>
</evidence>
<gene>
    <name evidence="2" type="ORF">GWI33_022421</name>
</gene>
<accession>A0A834IUJ1</accession>
<feature type="compositionally biased region" description="Basic and acidic residues" evidence="1">
    <location>
        <begin position="70"/>
        <end position="96"/>
    </location>
</feature>
<proteinExistence type="predicted"/>
<name>A0A834IUJ1_RHYFE</name>
<evidence type="ECO:0000256" key="1">
    <source>
        <dbReference type="SAM" id="MobiDB-lite"/>
    </source>
</evidence>
<reference evidence="2" key="1">
    <citation type="submission" date="2020-08" db="EMBL/GenBank/DDBJ databases">
        <title>Genome sequencing and assembly of the red palm weevil Rhynchophorus ferrugineus.</title>
        <authorList>
            <person name="Dias G.B."/>
            <person name="Bergman C.M."/>
            <person name="Manee M."/>
        </authorList>
    </citation>
    <scope>NUCLEOTIDE SEQUENCE</scope>
    <source>
        <strain evidence="2">AA-2017</strain>
        <tissue evidence="2">Whole larva</tissue>
    </source>
</reference>
<organism evidence="2 3">
    <name type="scientific">Rhynchophorus ferrugineus</name>
    <name type="common">Red palm weevil</name>
    <name type="synonym">Curculio ferrugineus</name>
    <dbReference type="NCBI Taxonomy" id="354439"/>
    <lineage>
        <taxon>Eukaryota</taxon>
        <taxon>Metazoa</taxon>
        <taxon>Ecdysozoa</taxon>
        <taxon>Arthropoda</taxon>
        <taxon>Hexapoda</taxon>
        <taxon>Insecta</taxon>
        <taxon>Pterygota</taxon>
        <taxon>Neoptera</taxon>
        <taxon>Endopterygota</taxon>
        <taxon>Coleoptera</taxon>
        <taxon>Polyphaga</taxon>
        <taxon>Cucujiformia</taxon>
        <taxon>Curculionidae</taxon>
        <taxon>Dryophthorinae</taxon>
        <taxon>Rhynchophorus</taxon>
    </lineage>
</organism>
<dbReference type="EMBL" id="JAACXV010000081">
    <property type="protein sequence ID" value="KAF7284170.1"/>
    <property type="molecule type" value="Genomic_DNA"/>
</dbReference>
<dbReference type="Proteomes" id="UP000625711">
    <property type="component" value="Unassembled WGS sequence"/>
</dbReference>
<evidence type="ECO:0000313" key="2">
    <source>
        <dbReference type="EMBL" id="KAF7284170.1"/>
    </source>
</evidence>